<evidence type="ECO:0000256" key="1">
    <source>
        <dbReference type="SAM" id="Phobius"/>
    </source>
</evidence>
<evidence type="ECO:0008006" key="4">
    <source>
        <dbReference type="Google" id="ProtNLM"/>
    </source>
</evidence>
<accession>A0AAD7VS98</accession>
<name>A0AAD7VS98_9ASCO</name>
<gene>
    <name evidence="2" type="ORF">POJ06DRAFT_253739</name>
</gene>
<organism evidence="2 3">
    <name type="scientific">Lipomyces tetrasporus</name>
    <dbReference type="NCBI Taxonomy" id="54092"/>
    <lineage>
        <taxon>Eukaryota</taxon>
        <taxon>Fungi</taxon>
        <taxon>Dikarya</taxon>
        <taxon>Ascomycota</taxon>
        <taxon>Saccharomycotina</taxon>
        <taxon>Lipomycetes</taxon>
        <taxon>Lipomycetales</taxon>
        <taxon>Lipomycetaceae</taxon>
        <taxon>Lipomyces</taxon>
    </lineage>
</organism>
<evidence type="ECO:0000313" key="3">
    <source>
        <dbReference type="Proteomes" id="UP001217417"/>
    </source>
</evidence>
<proteinExistence type="predicted"/>
<keyword evidence="1" id="KW-0472">Membrane</keyword>
<keyword evidence="1" id="KW-1133">Transmembrane helix</keyword>
<dbReference type="RefSeq" id="XP_056044257.1">
    <property type="nucleotide sequence ID" value="XM_056187678.1"/>
</dbReference>
<keyword evidence="3" id="KW-1185">Reference proteome</keyword>
<reference evidence="2" key="1">
    <citation type="submission" date="2023-03" db="EMBL/GenBank/DDBJ databases">
        <title>Near-Complete genome sequence of Lipomyces tetrasporous NRRL Y-64009, an oleaginous yeast capable of growing on lignocellulosic hydrolysates.</title>
        <authorList>
            <consortium name="Lawrence Berkeley National Laboratory"/>
            <person name="Jagtap S.S."/>
            <person name="Liu J.-J."/>
            <person name="Walukiewicz H.E."/>
            <person name="Pangilinan J."/>
            <person name="Lipzen A."/>
            <person name="Ahrendt S."/>
            <person name="Koriabine M."/>
            <person name="Cobaugh K."/>
            <person name="Salamov A."/>
            <person name="Yoshinaga Y."/>
            <person name="Ng V."/>
            <person name="Daum C."/>
            <person name="Grigoriev I.V."/>
            <person name="Slininger P.J."/>
            <person name="Dien B.S."/>
            <person name="Jin Y.-S."/>
            <person name="Rao C.V."/>
        </authorList>
    </citation>
    <scope>NUCLEOTIDE SEQUENCE</scope>
    <source>
        <strain evidence="2">NRRL Y-64009</strain>
    </source>
</reference>
<protein>
    <recommendedName>
        <fullName evidence="4">Transmembrane protein</fullName>
    </recommendedName>
</protein>
<dbReference type="Proteomes" id="UP001217417">
    <property type="component" value="Unassembled WGS sequence"/>
</dbReference>
<comment type="caution">
    <text evidence="2">The sequence shown here is derived from an EMBL/GenBank/DDBJ whole genome shotgun (WGS) entry which is preliminary data.</text>
</comment>
<dbReference type="GeneID" id="80882844"/>
<feature type="transmembrane region" description="Helical" evidence="1">
    <location>
        <begin position="48"/>
        <end position="71"/>
    </location>
</feature>
<sequence>MDDEYEVNDEREAETLISMTTSLTTILVYIFKLFLSSQQFSSRSGLRVRLDLGCVWITVIISHLFPTYFLLISY</sequence>
<dbReference type="AlphaFoldDB" id="A0AAD7VS98"/>
<feature type="transmembrane region" description="Helical" evidence="1">
    <location>
        <begin position="16"/>
        <end position="36"/>
    </location>
</feature>
<dbReference type="EMBL" id="JARPMG010000005">
    <property type="protein sequence ID" value="KAJ8100807.1"/>
    <property type="molecule type" value="Genomic_DNA"/>
</dbReference>
<keyword evidence="1" id="KW-0812">Transmembrane</keyword>
<evidence type="ECO:0000313" key="2">
    <source>
        <dbReference type="EMBL" id="KAJ8100807.1"/>
    </source>
</evidence>